<dbReference type="Pfam" id="PF00082">
    <property type="entry name" value="Peptidase_S8"/>
    <property type="match status" value="1"/>
</dbReference>
<dbReference type="SUPFAM" id="SSF49313">
    <property type="entry name" value="Cadherin-like"/>
    <property type="match status" value="1"/>
</dbReference>
<dbReference type="PANTHER" id="PTHR43806:SF11">
    <property type="entry name" value="CEREVISIN-RELATED"/>
    <property type="match status" value="1"/>
</dbReference>
<sequence length="1202" mass="128068">MNQDTFTLSRLALCVGLAISPAAATAAQPTDQLNVVSAPQTQQADSYVISLRTPAAWEKGGDLNTAQKAQENLLKHIRSLDGNAKLLASSTKLINTMELALSAKALETLKQHPEVAAIHVPQQPTLEVANQNLALQSVSADLLAKAYSTAAPALSSDENAGAGVTIAILSTGIDYTHKALGGDGTAESYALARENAGAPFDGFPTEVVVGGLDVSPEQGWGKDLNPLDQNDEYIDRAGNAYPTGRGTMLASLVRQHAPGAKLMAYKVAGMTDWGRPSYPSQPQIAEAMEHAVESGADIIIIDNYLYGGHFAAYFDPADGQSSGSQGDISMINAAAAKGALVVTTAGYFGQFPSKYNIGTLGAAADALTVGGVDASGDLLMTSEWTPHGPVRGIGTLKPDVVSYNAEMEVARVGAGDATLVDSMPDFAVARIAAAAAIVKGARDGLSSIEVKALLANTASHNIQRGDSGQNASVTQIGSGVENIDAAMNSPLVVWEKNSYQPSLKFGILEVDGVHRITKQITLRNLSDEVQTYSLAANVAEHHAETTGFRWELPASVTIPANQSISVPVVLELNSAELPALGLVETDDYGIESWERAEISGYLTLTSGDKPALNLGWAVMPRAKGSIKRNFETYAEVFSWDHPKPLPWIGTNEARKQSFTNTGDQPMKVAALPVMHSRVTRPEDKTDTNNLLKHVGSAVVPEALCSSGNKLVMGINLHQPATIAVANYFERGDQLAHFKILTPEAVAAYGYDKALDYMSDYLQDSDYVTTARITLDWDGKPQTVYTDHGMEYDWNNPQARLKTSQLPTYFAAESSTVVSQICLENLYHHEIASIDDFDANLGFTFSTDRDAIPDIGEPIIQFNPVKKGTDYSSTYSYNHWETGELITVIEYYFGTADVRFNSVDAEGVEGDEWTWSMELAPGETAMLWANKDGWCGGGGIGPVSTQSAIEGSCKTADFMLMDLNSDFTLVAPSTLQHSFLANVVPGQRFEVAEDAAAGSVIGKVEVSIPGFFGIGAYDENDWTPFEISLAGAIPGNPVEIAKDGTITVTNPDALDFENGTSLTLRVTTSQGDDVGTIEEVVINILNVNDTAPIQHGPLPSIKVMQGDEVAVSLAGLFTDPDGDRVDVRVEGLPQGLSFNTGNHLISGAPKESGEFTATVTASDGEHVITGTMTVMVEARPSNSSGSLGFGLPLLAWLMFRRRK</sequence>
<dbReference type="InterPro" id="IPR013783">
    <property type="entry name" value="Ig-like_fold"/>
</dbReference>
<dbReference type="InterPro" id="IPR000209">
    <property type="entry name" value="Peptidase_S8/S53_dom"/>
</dbReference>
<comment type="similarity">
    <text evidence="1 5">Belongs to the peptidase S8 family.</text>
</comment>
<evidence type="ECO:0000259" key="7">
    <source>
        <dbReference type="PROSITE" id="PS50268"/>
    </source>
</evidence>
<proteinExistence type="inferred from homology"/>
<dbReference type="InterPro" id="IPR036852">
    <property type="entry name" value="Peptidase_S8/S53_dom_sf"/>
</dbReference>
<feature type="chain" id="PRO_5046140026" description="Cadherin domain-containing protein" evidence="6">
    <location>
        <begin position="27"/>
        <end position="1202"/>
    </location>
</feature>
<keyword evidence="3" id="KW-0378">Hydrolase</keyword>
<keyword evidence="4" id="KW-0720">Serine protease</keyword>
<evidence type="ECO:0000313" key="8">
    <source>
        <dbReference type="EMBL" id="GAA5189939.1"/>
    </source>
</evidence>
<dbReference type="Gene3D" id="2.60.40.60">
    <property type="entry name" value="Cadherins"/>
    <property type="match status" value="1"/>
</dbReference>
<evidence type="ECO:0000256" key="6">
    <source>
        <dbReference type="SAM" id="SignalP"/>
    </source>
</evidence>
<dbReference type="RefSeq" id="WP_345316283.1">
    <property type="nucleotide sequence ID" value="NZ_BAABLF010000007.1"/>
</dbReference>
<dbReference type="InterPro" id="IPR050131">
    <property type="entry name" value="Peptidase_S8_subtilisin-like"/>
</dbReference>
<dbReference type="InterPro" id="IPR015919">
    <property type="entry name" value="Cadherin-like_sf"/>
</dbReference>
<reference evidence="9" key="1">
    <citation type="journal article" date="2019" name="Int. J. Syst. Evol. Microbiol.">
        <title>The Global Catalogue of Microorganisms (GCM) 10K type strain sequencing project: providing services to taxonomists for standard genome sequencing and annotation.</title>
        <authorList>
            <consortium name="The Broad Institute Genomics Platform"/>
            <consortium name="The Broad Institute Genome Sequencing Center for Infectious Disease"/>
            <person name="Wu L."/>
            <person name="Ma J."/>
        </authorList>
    </citation>
    <scope>NUCLEOTIDE SEQUENCE [LARGE SCALE GENOMIC DNA]</scope>
    <source>
        <strain evidence="9">JCM 18720</strain>
    </source>
</reference>
<name>A0ABP9S0V7_9GAMM</name>
<dbReference type="PANTHER" id="PTHR43806">
    <property type="entry name" value="PEPTIDASE S8"/>
    <property type="match status" value="1"/>
</dbReference>
<evidence type="ECO:0000256" key="5">
    <source>
        <dbReference type="PROSITE-ProRule" id="PRU01240"/>
    </source>
</evidence>
<feature type="domain" description="Cadherin" evidence="7">
    <location>
        <begin position="982"/>
        <end position="1093"/>
    </location>
</feature>
<evidence type="ECO:0000256" key="3">
    <source>
        <dbReference type="ARBA" id="ARBA00022801"/>
    </source>
</evidence>
<protein>
    <recommendedName>
        <fullName evidence="7">Cadherin domain-containing protein</fullName>
    </recommendedName>
</protein>
<dbReference type="Pfam" id="PF05345">
    <property type="entry name" value="He_PIG"/>
    <property type="match status" value="1"/>
</dbReference>
<dbReference type="InterPro" id="IPR002126">
    <property type="entry name" value="Cadherin-like_dom"/>
</dbReference>
<comment type="caution">
    <text evidence="8">The sequence shown here is derived from an EMBL/GenBank/DDBJ whole genome shotgun (WGS) entry which is preliminary data.</text>
</comment>
<gene>
    <name evidence="8" type="ORF">GCM10025772_13470</name>
</gene>
<dbReference type="SUPFAM" id="SSF52743">
    <property type="entry name" value="Subtilisin-like"/>
    <property type="match status" value="1"/>
</dbReference>
<organism evidence="8 9">
    <name type="scientific">Ferrimonas gelatinilytica</name>
    <dbReference type="NCBI Taxonomy" id="1255257"/>
    <lineage>
        <taxon>Bacteria</taxon>
        <taxon>Pseudomonadati</taxon>
        <taxon>Pseudomonadota</taxon>
        <taxon>Gammaproteobacteria</taxon>
        <taxon>Alteromonadales</taxon>
        <taxon>Ferrimonadaceae</taxon>
        <taxon>Ferrimonas</taxon>
    </lineage>
</organism>
<accession>A0ABP9S0V7</accession>
<feature type="signal peptide" evidence="6">
    <location>
        <begin position="1"/>
        <end position="26"/>
    </location>
</feature>
<keyword evidence="6" id="KW-0732">Signal</keyword>
<evidence type="ECO:0000256" key="4">
    <source>
        <dbReference type="ARBA" id="ARBA00022825"/>
    </source>
</evidence>
<dbReference type="Gene3D" id="3.40.50.200">
    <property type="entry name" value="Peptidase S8/S53 domain"/>
    <property type="match status" value="1"/>
</dbReference>
<dbReference type="EMBL" id="BAABLF010000007">
    <property type="protein sequence ID" value="GAA5189939.1"/>
    <property type="molecule type" value="Genomic_DNA"/>
</dbReference>
<dbReference type="Proteomes" id="UP001501600">
    <property type="component" value="Unassembled WGS sequence"/>
</dbReference>
<evidence type="ECO:0000256" key="1">
    <source>
        <dbReference type="ARBA" id="ARBA00011073"/>
    </source>
</evidence>
<comment type="caution">
    <text evidence="5">Lacks conserved residue(s) required for the propagation of feature annotation.</text>
</comment>
<keyword evidence="2" id="KW-0645">Protease</keyword>
<keyword evidence="9" id="KW-1185">Reference proteome</keyword>
<evidence type="ECO:0000313" key="9">
    <source>
        <dbReference type="Proteomes" id="UP001501600"/>
    </source>
</evidence>
<dbReference type="Gene3D" id="2.60.40.10">
    <property type="entry name" value="Immunoglobulins"/>
    <property type="match status" value="1"/>
</dbReference>
<evidence type="ECO:0000256" key="2">
    <source>
        <dbReference type="ARBA" id="ARBA00022670"/>
    </source>
</evidence>
<dbReference type="PROSITE" id="PS51892">
    <property type="entry name" value="SUBTILASE"/>
    <property type="match status" value="1"/>
</dbReference>
<dbReference type="CDD" id="cd11304">
    <property type="entry name" value="Cadherin_repeat"/>
    <property type="match status" value="1"/>
</dbReference>
<dbReference type="PROSITE" id="PS50268">
    <property type="entry name" value="CADHERIN_2"/>
    <property type="match status" value="1"/>
</dbReference>